<keyword evidence="2 6" id="KW-0812">Transmembrane</keyword>
<feature type="region of interest" description="Disordered" evidence="5">
    <location>
        <begin position="1"/>
        <end position="24"/>
    </location>
</feature>
<feature type="transmembrane region" description="Helical" evidence="6">
    <location>
        <begin position="309"/>
        <end position="326"/>
    </location>
</feature>
<dbReference type="Pfam" id="PF14378">
    <property type="entry name" value="PAP2_3"/>
    <property type="match status" value="1"/>
</dbReference>
<organism evidence="8 9">
    <name type="scientific">Solicola gregarius</name>
    <dbReference type="NCBI Taxonomy" id="2908642"/>
    <lineage>
        <taxon>Bacteria</taxon>
        <taxon>Bacillati</taxon>
        <taxon>Actinomycetota</taxon>
        <taxon>Actinomycetes</taxon>
        <taxon>Propionibacteriales</taxon>
        <taxon>Nocardioidaceae</taxon>
        <taxon>Solicola</taxon>
    </lineage>
</organism>
<feature type="transmembrane region" description="Helical" evidence="6">
    <location>
        <begin position="211"/>
        <end position="231"/>
    </location>
</feature>
<dbReference type="AlphaFoldDB" id="A0AA46TKW1"/>
<feature type="transmembrane region" description="Helical" evidence="6">
    <location>
        <begin position="38"/>
        <end position="58"/>
    </location>
</feature>
<name>A0AA46TKW1_9ACTN</name>
<evidence type="ECO:0000256" key="2">
    <source>
        <dbReference type="ARBA" id="ARBA00022692"/>
    </source>
</evidence>
<dbReference type="Proteomes" id="UP001164390">
    <property type="component" value="Chromosome"/>
</dbReference>
<dbReference type="GO" id="GO:0016020">
    <property type="term" value="C:membrane"/>
    <property type="evidence" value="ECO:0007669"/>
    <property type="project" value="UniProtKB-SubCell"/>
</dbReference>
<accession>A0AA46TKW1</accession>
<dbReference type="KEGG" id="sgrg:L0C25_08820"/>
<dbReference type="PANTHER" id="PTHR31310">
    <property type="match status" value="1"/>
</dbReference>
<feature type="transmembrane region" description="Helical" evidence="6">
    <location>
        <begin position="275"/>
        <end position="297"/>
    </location>
</feature>
<dbReference type="RefSeq" id="WP_271636106.1">
    <property type="nucleotide sequence ID" value="NZ_CP094970.1"/>
</dbReference>
<feature type="domain" description="Inositolphosphotransferase Aur1/Ipt1" evidence="7">
    <location>
        <begin position="151"/>
        <end position="343"/>
    </location>
</feature>
<dbReference type="Gene3D" id="1.20.144.10">
    <property type="entry name" value="Phosphatidic acid phosphatase type 2/haloperoxidase"/>
    <property type="match status" value="1"/>
</dbReference>
<reference evidence="8" key="1">
    <citation type="submission" date="2022-01" db="EMBL/GenBank/DDBJ databases">
        <title>Nocardioidaceae gen. sp. A5X3R13.</title>
        <authorList>
            <person name="Lopez Marin M.A."/>
            <person name="Uhlik O."/>
        </authorList>
    </citation>
    <scope>NUCLEOTIDE SEQUENCE</scope>
    <source>
        <strain evidence="8">A5X3R13</strain>
    </source>
</reference>
<sequence>MTRSTFHEGGPTIHTAGFFDEPRDGESAPAKGWRGYRWLIGLWVTVAVFGAVMVARSIQVDVPIRDPGGSMFLVRLGVSLMWFAALSVVDAMIRVGRANLSVGRVGAMLRRRWPKDRLALAVTGLLAYHLVYLFYRNLKSWVVFRGYHDDALLEFEKNVFFGHSPASLLHGLFGEHIGSYVIAGIYESFAYIVPLSFVAALVFAGRIRDGYVFLTAAIWAWILGTVSYYLIPSLGPFASAPDDFAGLSRTFINTKQDTLLVDRLHLLQDPSASDAFASIGAFASLHVGFTCMIVLMLRYYGFRRATQVMTVYLAATVVATLYLGYHFVIDDIAGVILAFLSVLFARWTIYPRGGRTLALTREREGTSGESGRLASLRRWVA</sequence>
<dbReference type="InterPro" id="IPR052185">
    <property type="entry name" value="IPC_Synthase-Related"/>
</dbReference>
<keyword evidence="3 6" id="KW-1133">Transmembrane helix</keyword>
<evidence type="ECO:0000256" key="1">
    <source>
        <dbReference type="ARBA" id="ARBA00004141"/>
    </source>
</evidence>
<keyword evidence="9" id="KW-1185">Reference proteome</keyword>
<feature type="transmembrane region" description="Helical" evidence="6">
    <location>
        <begin position="177"/>
        <end position="204"/>
    </location>
</feature>
<proteinExistence type="predicted"/>
<evidence type="ECO:0000313" key="9">
    <source>
        <dbReference type="Proteomes" id="UP001164390"/>
    </source>
</evidence>
<feature type="transmembrane region" description="Helical" evidence="6">
    <location>
        <begin position="70"/>
        <end position="89"/>
    </location>
</feature>
<evidence type="ECO:0000259" key="7">
    <source>
        <dbReference type="Pfam" id="PF14378"/>
    </source>
</evidence>
<evidence type="ECO:0000256" key="6">
    <source>
        <dbReference type="SAM" id="Phobius"/>
    </source>
</evidence>
<evidence type="ECO:0000256" key="4">
    <source>
        <dbReference type="ARBA" id="ARBA00023136"/>
    </source>
</evidence>
<feature type="transmembrane region" description="Helical" evidence="6">
    <location>
        <begin position="332"/>
        <end position="349"/>
    </location>
</feature>
<evidence type="ECO:0000256" key="3">
    <source>
        <dbReference type="ARBA" id="ARBA00022989"/>
    </source>
</evidence>
<evidence type="ECO:0000256" key="5">
    <source>
        <dbReference type="SAM" id="MobiDB-lite"/>
    </source>
</evidence>
<comment type="subcellular location">
    <subcellularLocation>
        <location evidence="1">Membrane</location>
        <topology evidence="1">Multi-pass membrane protein</topology>
    </subcellularLocation>
</comment>
<dbReference type="InterPro" id="IPR026841">
    <property type="entry name" value="Aur1/Ipt1"/>
</dbReference>
<protein>
    <submittedName>
        <fullName evidence="8">Phosphatase PAP2 family protein</fullName>
    </submittedName>
</protein>
<dbReference type="EMBL" id="CP094970">
    <property type="protein sequence ID" value="UYM07161.1"/>
    <property type="molecule type" value="Genomic_DNA"/>
</dbReference>
<dbReference type="CDD" id="cd03386">
    <property type="entry name" value="PAP2_Aur1_like"/>
    <property type="match status" value="1"/>
</dbReference>
<gene>
    <name evidence="8" type="ORF">L0C25_08820</name>
</gene>
<dbReference type="PANTHER" id="PTHR31310:SF7">
    <property type="entry name" value="PA-PHOSPHATASE RELATED-FAMILY PROTEIN DDB_G0268928"/>
    <property type="match status" value="1"/>
</dbReference>
<feature type="transmembrane region" description="Helical" evidence="6">
    <location>
        <begin position="118"/>
        <end position="135"/>
    </location>
</feature>
<keyword evidence="4 6" id="KW-0472">Membrane</keyword>
<evidence type="ECO:0000313" key="8">
    <source>
        <dbReference type="EMBL" id="UYM07161.1"/>
    </source>
</evidence>